<organism evidence="1 2">
    <name type="scientific">Thermodesulfovibrio yellowstonii</name>
    <dbReference type="NCBI Taxonomy" id="28262"/>
    <lineage>
        <taxon>Bacteria</taxon>
        <taxon>Pseudomonadati</taxon>
        <taxon>Nitrospirota</taxon>
        <taxon>Thermodesulfovibrionia</taxon>
        <taxon>Thermodesulfovibrionales</taxon>
        <taxon>Thermodesulfovibrionaceae</taxon>
        <taxon>Thermodesulfovibrio</taxon>
    </lineage>
</organism>
<evidence type="ECO:0000313" key="2">
    <source>
        <dbReference type="Proteomes" id="UP001144297"/>
    </source>
</evidence>
<dbReference type="Proteomes" id="UP001144297">
    <property type="component" value="Unassembled WGS sequence"/>
</dbReference>
<keyword evidence="2" id="KW-1185">Reference proteome</keyword>
<dbReference type="InterPro" id="IPR022061">
    <property type="entry name" value="DUF3617"/>
</dbReference>
<comment type="caution">
    <text evidence="1">The sequence shown here is derived from an EMBL/GenBank/DDBJ whole genome shotgun (WGS) entry which is preliminary data.</text>
</comment>
<protein>
    <submittedName>
        <fullName evidence="1">Lipoprotein</fullName>
    </submittedName>
</protein>
<reference evidence="1" key="1">
    <citation type="submission" date="2022-12" db="EMBL/GenBank/DDBJ databases">
        <title>Reference genome sequencing for broad-spectrum identification of bacterial and archaeal isolates by mass spectrometry.</title>
        <authorList>
            <person name="Sekiguchi Y."/>
            <person name="Tourlousse D.M."/>
        </authorList>
    </citation>
    <scope>NUCLEOTIDE SEQUENCE</scope>
    <source>
        <strain evidence="1">TSL-P1</strain>
    </source>
</reference>
<name>A0A9W6GF41_9BACT</name>
<gene>
    <name evidence="1" type="ORF">TISLANDTSLP1_03950</name>
</gene>
<dbReference type="PROSITE" id="PS51257">
    <property type="entry name" value="PROKAR_LIPOPROTEIN"/>
    <property type="match status" value="1"/>
</dbReference>
<dbReference type="EMBL" id="BSDX01000001">
    <property type="protein sequence ID" value="GLI52702.1"/>
    <property type="molecule type" value="Genomic_DNA"/>
</dbReference>
<evidence type="ECO:0000313" key="1">
    <source>
        <dbReference type="EMBL" id="GLI52702.1"/>
    </source>
</evidence>
<keyword evidence="1" id="KW-0449">Lipoprotein</keyword>
<proteinExistence type="predicted"/>
<accession>A0A9W6GF41</accession>
<dbReference type="AlphaFoldDB" id="A0A9W6GF41"/>
<sequence>MIRALFIILFSIFLLMIACSKKEEGPNMKEGKWEITFQMEATGKLPFQMPPQTFTQCITKKNVIPQNIETNKDCKVIKEELKGDTVAWSMECQTPDGPFFSEGTVTYKGNSFDGVGKMKHSGVEITQKMSGKWIGECR</sequence>
<dbReference type="Pfam" id="PF12276">
    <property type="entry name" value="DUF3617"/>
    <property type="match status" value="1"/>
</dbReference>